<dbReference type="SUPFAM" id="SSF111369">
    <property type="entry name" value="HlyD-like secretion proteins"/>
    <property type="match status" value="1"/>
</dbReference>
<keyword evidence="3" id="KW-0812">Transmembrane</keyword>
<dbReference type="InterPro" id="IPR006143">
    <property type="entry name" value="RND_pump_MFP"/>
</dbReference>
<evidence type="ECO:0000256" key="3">
    <source>
        <dbReference type="SAM" id="Phobius"/>
    </source>
</evidence>
<comment type="similarity">
    <text evidence="1">Belongs to the membrane fusion protein (MFP) (TC 8.A.1) family.</text>
</comment>
<name>A0AAE9Z6M3_9GAMM</name>
<reference evidence="4 5" key="2">
    <citation type="journal article" date="2022" name="Mar. Drugs">
        <title>Bioassay-Guided Fractionation Leads to the Detection of Cholic Acid Generated by the Rare Thalassomonas sp.</title>
        <authorList>
            <person name="Pheiffer F."/>
            <person name="Schneider Y.K."/>
            <person name="Hansen E.H."/>
            <person name="Andersen J.H."/>
            <person name="Isaksson J."/>
            <person name="Busche T."/>
            <person name="R C."/>
            <person name="Kalinowski J."/>
            <person name="Zyl L.V."/>
            <person name="Trindade M."/>
        </authorList>
    </citation>
    <scope>NUCLEOTIDE SEQUENCE [LARGE SCALE GENOMIC DNA]</scope>
    <source>
        <strain evidence="4 5">XOM25</strain>
    </source>
</reference>
<dbReference type="AlphaFoldDB" id="A0AAE9Z6M3"/>
<dbReference type="KEGG" id="tvd:SG34_003800"/>
<dbReference type="PANTHER" id="PTHR30469:SF12">
    <property type="entry name" value="MULTIDRUG RESISTANCE PROTEIN MDTA"/>
    <property type="match status" value="1"/>
</dbReference>
<reference evidence="4 5" key="1">
    <citation type="journal article" date="2015" name="Genome Announc.">
        <title>Draft Genome Sequences of Marine Isolates of Thalassomonas viridans and Thalassomonas actiniarum.</title>
        <authorList>
            <person name="Olonade I."/>
            <person name="van Zyl L.J."/>
            <person name="Trindade M."/>
        </authorList>
    </citation>
    <scope>NUCLEOTIDE SEQUENCE [LARGE SCALE GENOMIC DNA]</scope>
    <source>
        <strain evidence="4 5">XOM25</strain>
    </source>
</reference>
<dbReference type="NCBIfam" id="TIGR01730">
    <property type="entry name" value="RND_mfp"/>
    <property type="match status" value="1"/>
</dbReference>
<keyword evidence="3" id="KW-0472">Membrane</keyword>
<gene>
    <name evidence="4" type="ORF">SG34_003800</name>
</gene>
<keyword evidence="5" id="KW-1185">Reference proteome</keyword>
<dbReference type="GO" id="GO:0015562">
    <property type="term" value="F:efflux transmembrane transporter activity"/>
    <property type="evidence" value="ECO:0007669"/>
    <property type="project" value="TreeGrafter"/>
</dbReference>
<proteinExistence type="inferred from homology"/>
<dbReference type="PANTHER" id="PTHR30469">
    <property type="entry name" value="MULTIDRUG RESISTANCE PROTEIN MDTA"/>
    <property type="match status" value="1"/>
</dbReference>
<evidence type="ECO:0000313" key="4">
    <source>
        <dbReference type="EMBL" id="WDE06062.1"/>
    </source>
</evidence>
<evidence type="ECO:0000313" key="5">
    <source>
        <dbReference type="Proteomes" id="UP000032352"/>
    </source>
</evidence>
<dbReference type="RefSeq" id="WP_084723801.1">
    <property type="nucleotide sequence ID" value="NZ_CP059733.1"/>
</dbReference>
<dbReference type="Gene3D" id="1.10.287.470">
    <property type="entry name" value="Helix hairpin bin"/>
    <property type="match status" value="1"/>
</dbReference>
<keyword evidence="2" id="KW-0175">Coiled coil</keyword>
<evidence type="ECO:0000256" key="2">
    <source>
        <dbReference type="SAM" id="Coils"/>
    </source>
</evidence>
<keyword evidence="3" id="KW-1133">Transmembrane helix</keyword>
<dbReference type="Gene3D" id="2.40.30.170">
    <property type="match status" value="1"/>
</dbReference>
<dbReference type="EMBL" id="CP059733">
    <property type="protein sequence ID" value="WDE06062.1"/>
    <property type="molecule type" value="Genomic_DNA"/>
</dbReference>
<sequence>MDFTSTQDGDSSQLPNSGGRRMVPLRYVLTPIAIILAAIFILIVATVLAPKPVKKPQVFKAPLVEVMPLEYQDTTFRIASQGSVAPRTETRLVSEVSGPITQVSDNFLVGGFFRKGEMLLSIDDISYKVALQQARSRLETAEASLIEEQARVEQAEDEWLLTGKSLKDAPVMALRTPNLKKAKAELAAARANVAEAEVKLARTKIVAPYDAMLKAKNVDIGQYVTTGSELATTFAVDYAEVRLPVKQKDVEFLNLPRINQGKGQGMAVELYYQLAGKTYRWPAVITRYEGVVDSASRVHYVVAQLDDPYNVLNKSSRDEIRVGTFVKASIQGKQISGVAAIPRSALHGADRIYLAGDDNALMMQKINVLRSDLDYVYTRDKLDTGLRLVLTNLDTAVEGMALRIHGEEGERLARDEAGGKAPQNSQASF</sequence>
<feature type="transmembrane region" description="Helical" evidence="3">
    <location>
        <begin position="27"/>
        <end position="49"/>
    </location>
</feature>
<feature type="coiled-coil region" evidence="2">
    <location>
        <begin position="131"/>
        <end position="206"/>
    </location>
</feature>
<dbReference type="GO" id="GO:1990281">
    <property type="term" value="C:efflux pump complex"/>
    <property type="evidence" value="ECO:0007669"/>
    <property type="project" value="TreeGrafter"/>
</dbReference>
<evidence type="ECO:0000256" key="1">
    <source>
        <dbReference type="ARBA" id="ARBA00009477"/>
    </source>
</evidence>
<accession>A0AAE9Z6M3</accession>
<protein>
    <submittedName>
        <fullName evidence="4">Efflux RND transporter periplasmic adaptor subunit</fullName>
    </submittedName>
</protein>
<dbReference type="Gene3D" id="2.40.50.100">
    <property type="match status" value="1"/>
</dbReference>
<dbReference type="Proteomes" id="UP000032352">
    <property type="component" value="Chromosome"/>
</dbReference>
<organism evidence="4 5">
    <name type="scientific">Thalassomonas viridans</name>
    <dbReference type="NCBI Taxonomy" id="137584"/>
    <lineage>
        <taxon>Bacteria</taxon>
        <taxon>Pseudomonadati</taxon>
        <taxon>Pseudomonadota</taxon>
        <taxon>Gammaproteobacteria</taxon>
        <taxon>Alteromonadales</taxon>
        <taxon>Colwelliaceae</taxon>
        <taxon>Thalassomonas</taxon>
    </lineage>
</organism>